<protein>
    <recommendedName>
        <fullName evidence="3">DUF4178 domain-containing protein</fullName>
    </recommendedName>
</protein>
<evidence type="ECO:0000259" key="3">
    <source>
        <dbReference type="Pfam" id="PF13785"/>
    </source>
</evidence>
<evidence type="ECO:0000313" key="4">
    <source>
        <dbReference type="EMBL" id="AIU93744.1"/>
    </source>
</evidence>
<keyword evidence="2" id="KW-0812">Transmembrane</keyword>
<keyword evidence="2" id="KW-0472">Membrane</keyword>
<evidence type="ECO:0000256" key="2">
    <source>
        <dbReference type="SAM" id="Phobius"/>
    </source>
</evidence>
<keyword evidence="4" id="KW-0614">Plasmid</keyword>
<feature type="domain" description="DUF4178" evidence="3">
    <location>
        <begin position="86"/>
        <end position="219"/>
    </location>
</feature>
<name>A0A097SQE0_9NOCA</name>
<dbReference type="EMBL" id="KJ605395">
    <property type="protein sequence ID" value="AIU93744.1"/>
    <property type="molecule type" value="Genomic_DNA"/>
</dbReference>
<organism evidence="4">
    <name type="scientific">Rhodococcus sp. NS1</name>
    <dbReference type="NCBI Taxonomy" id="402236"/>
    <lineage>
        <taxon>Bacteria</taxon>
        <taxon>Bacillati</taxon>
        <taxon>Actinomycetota</taxon>
        <taxon>Actinomycetes</taxon>
        <taxon>Mycobacteriales</taxon>
        <taxon>Nocardiaceae</taxon>
        <taxon>Rhodococcus</taxon>
    </lineage>
</organism>
<dbReference type="InterPro" id="IPR025235">
    <property type="entry name" value="DUF4178"/>
</dbReference>
<sequence length="232" mass="25645">MRRHQRDHPADRTVGFRSSRAGRVTPGNTADPGCSMTEVLLVLLIVAVVAVAIVVVIRTRKPATPPARVDPLADYPEVWDPFRIGVGDIITYAGIDHVVRGTLTLDEEGYRWYEHLLDGSTGRRWLTVENDEGELEMTLWMRREATGLEPNGDVILDDRVYRQLEHGTARFTAEGTTGTAPAGTMDYADYATADRTGLLAFERWSRAGSWEVSTGRAVTRSELTVIHAGPAQ</sequence>
<feature type="transmembrane region" description="Helical" evidence="2">
    <location>
        <begin position="39"/>
        <end position="57"/>
    </location>
</feature>
<evidence type="ECO:0000256" key="1">
    <source>
        <dbReference type="SAM" id="MobiDB-lite"/>
    </source>
</evidence>
<dbReference type="AlphaFoldDB" id="A0A097SQE0"/>
<dbReference type="Pfam" id="PF13785">
    <property type="entry name" value="DUF4178"/>
    <property type="match status" value="1"/>
</dbReference>
<keyword evidence="2" id="KW-1133">Transmembrane helix</keyword>
<gene>
    <name evidence="4" type="ORF">LRS1606.310</name>
</gene>
<proteinExistence type="predicted"/>
<geneLocation type="plasmid" evidence="4">
    <name>pNSL1</name>
</geneLocation>
<accession>A0A097SQE0</accession>
<feature type="region of interest" description="Disordered" evidence="1">
    <location>
        <begin position="1"/>
        <end position="29"/>
    </location>
</feature>
<reference evidence="4" key="1">
    <citation type="submission" date="2014-03" db="EMBL/GenBank/DDBJ databases">
        <authorList>
            <person name="Zhang G."/>
            <person name="Zhu L."/>
            <person name="Fang P."/>
        </authorList>
    </citation>
    <scope>NUCLEOTIDE SEQUENCE</scope>
    <source>
        <strain evidence="4">NS1</strain>
        <plasmid evidence="4">pNSL1</plasmid>
    </source>
</reference>